<gene>
    <name evidence="2" type="ORF">PLEPLA_LOCUS24797</name>
</gene>
<reference evidence="2" key="1">
    <citation type="submission" date="2020-03" db="EMBL/GenBank/DDBJ databases">
        <authorList>
            <person name="Weist P."/>
        </authorList>
    </citation>
    <scope>NUCLEOTIDE SEQUENCE</scope>
</reference>
<dbReference type="AlphaFoldDB" id="A0A9N7URW8"/>
<accession>A0A9N7URW8</accession>
<sequence>MASLSSNLPGLTLGSSRSRTRPQHRRPHHIVWSSTPEMSASADLATAVSDSDLAAALGVLTRSEASWITSGYGSRSLVILPAHLLSALSASPRCTVQDAGPDRERTPFFSLLTHGKSAAQPRALVSVALLSRATDRGHKMGLEGKPDTTPSRRLWTFKEKTPCPDGSVSRGQV</sequence>
<evidence type="ECO:0000313" key="2">
    <source>
        <dbReference type="EMBL" id="CAB1436764.1"/>
    </source>
</evidence>
<feature type="region of interest" description="Disordered" evidence="1">
    <location>
        <begin position="1"/>
        <end position="33"/>
    </location>
</feature>
<feature type="compositionally biased region" description="Basic residues" evidence="1">
    <location>
        <begin position="18"/>
        <end position="29"/>
    </location>
</feature>
<protein>
    <submittedName>
        <fullName evidence="2">Uncharacterized protein</fullName>
    </submittedName>
</protein>
<keyword evidence="3" id="KW-1185">Reference proteome</keyword>
<evidence type="ECO:0000256" key="1">
    <source>
        <dbReference type="SAM" id="MobiDB-lite"/>
    </source>
</evidence>
<dbReference type="Proteomes" id="UP001153269">
    <property type="component" value="Unassembled WGS sequence"/>
</dbReference>
<dbReference type="EMBL" id="CADEAL010001935">
    <property type="protein sequence ID" value="CAB1436764.1"/>
    <property type="molecule type" value="Genomic_DNA"/>
</dbReference>
<feature type="compositionally biased region" description="Polar residues" evidence="1">
    <location>
        <begin position="1"/>
        <end position="17"/>
    </location>
</feature>
<proteinExistence type="predicted"/>
<name>A0A9N7URW8_PLEPL</name>
<comment type="caution">
    <text evidence="2">The sequence shown here is derived from an EMBL/GenBank/DDBJ whole genome shotgun (WGS) entry which is preliminary data.</text>
</comment>
<evidence type="ECO:0000313" key="3">
    <source>
        <dbReference type="Proteomes" id="UP001153269"/>
    </source>
</evidence>
<organism evidence="2 3">
    <name type="scientific">Pleuronectes platessa</name>
    <name type="common">European plaice</name>
    <dbReference type="NCBI Taxonomy" id="8262"/>
    <lineage>
        <taxon>Eukaryota</taxon>
        <taxon>Metazoa</taxon>
        <taxon>Chordata</taxon>
        <taxon>Craniata</taxon>
        <taxon>Vertebrata</taxon>
        <taxon>Euteleostomi</taxon>
        <taxon>Actinopterygii</taxon>
        <taxon>Neopterygii</taxon>
        <taxon>Teleostei</taxon>
        <taxon>Neoteleostei</taxon>
        <taxon>Acanthomorphata</taxon>
        <taxon>Carangaria</taxon>
        <taxon>Pleuronectiformes</taxon>
        <taxon>Pleuronectoidei</taxon>
        <taxon>Pleuronectidae</taxon>
        <taxon>Pleuronectes</taxon>
    </lineage>
</organism>